<feature type="signal peptide" evidence="2">
    <location>
        <begin position="1"/>
        <end position="19"/>
    </location>
</feature>
<keyword evidence="4" id="KW-1185">Reference proteome</keyword>
<reference evidence="4" key="1">
    <citation type="journal article" date="2019" name="Int. J. Syst. Evol. Microbiol.">
        <title>The Global Catalogue of Microorganisms (GCM) 10K type strain sequencing project: providing services to taxonomists for standard genome sequencing and annotation.</title>
        <authorList>
            <consortium name="The Broad Institute Genomics Platform"/>
            <consortium name="The Broad Institute Genome Sequencing Center for Infectious Disease"/>
            <person name="Wu L."/>
            <person name="Ma J."/>
        </authorList>
    </citation>
    <scope>NUCLEOTIDE SEQUENCE [LARGE SCALE GENOMIC DNA]</scope>
    <source>
        <strain evidence="4">CCUG 55328</strain>
    </source>
</reference>
<evidence type="ECO:0000313" key="3">
    <source>
        <dbReference type="EMBL" id="MFD1194455.1"/>
    </source>
</evidence>
<sequence>MRHLFLTAAITLVALPAHAQRDVTPVSKAERGTMVTVQGKVARILDEDTFRLSDSSGEIRVYVGPNVVPAKVGEKITVHGVVDDDPGPREIYARTMMRADGTLVTFDYSY</sequence>
<keyword evidence="1 2" id="KW-0732">Signal</keyword>
<name>A0ABW3TCG4_9RHOB</name>
<dbReference type="InterPro" id="IPR005220">
    <property type="entry name" value="CarO-like"/>
</dbReference>
<dbReference type="InterPro" id="IPR036700">
    <property type="entry name" value="BOBF_sf"/>
</dbReference>
<dbReference type="EMBL" id="JBHTKR010000003">
    <property type="protein sequence ID" value="MFD1194455.1"/>
    <property type="molecule type" value="Genomic_DNA"/>
</dbReference>
<gene>
    <name evidence="3" type="ORF">ACFQ3C_07215</name>
</gene>
<dbReference type="SUPFAM" id="SSF101756">
    <property type="entry name" value="Hypothetical protein YgiW"/>
    <property type="match status" value="1"/>
</dbReference>
<dbReference type="Gene3D" id="2.40.50.200">
    <property type="entry name" value="Bacterial OB-fold"/>
    <property type="match status" value="1"/>
</dbReference>
<accession>A0ABW3TCG4</accession>
<proteinExistence type="predicted"/>
<evidence type="ECO:0000313" key="4">
    <source>
        <dbReference type="Proteomes" id="UP001597151"/>
    </source>
</evidence>
<protein>
    <submittedName>
        <fullName evidence="3">NirD/YgiW/YdeI family stress tolerance protein</fullName>
    </submittedName>
</protein>
<comment type="caution">
    <text evidence="3">The sequence shown here is derived from an EMBL/GenBank/DDBJ whole genome shotgun (WGS) entry which is preliminary data.</text>
</comment>
<dbReference type="RefSeq" id="WP_380789946.1">
    <property type="nucleotide sequence ID" value="NZ_JBHTKR010000003.1"/>
</dbReference>
<feature type="chain" id="PRO_5047108653" evidence="2">
    <location>
        <begin position="20"/>
        <end position="110"/>
    </location>
</feature>
<evidence type="ECO:0000256" key="1">
    <source>
        <dbReference type="ARBA" id="ARBA00022729"/>
    </source>
</evidence>
<dbReference type="Proteomes" id="UP001597151">
    <property type="component" value="Unassembled WGS sequence"/>
</dbReference>
<evidence type="ECO:0000256" key="2">
    <source>
        <dbReference type="SAM" id="SignalP"/>
    </source>
</evidence>
<organism evidence="3 4">
    <name type="scientific">Seohaeicola saemankumensis</name>
    <dbReference type="NCBI Taxonomy" id="481181"/>
    <lineage>
        <taxon>Bacteria</taxon>
        <taxon>Pseudomonadati</taxon>
        <taxon>Pseudomonadota</taxon>
        <taxon>Alphaproteobacteria</taxon>
        <taxon>Rhodobacterales</taxon>
        <taxon>Roseobacteraceae</taxon>
        <taxon>Seohaeicola</taxon>
    </lineage>
</organism>
<dbReference type="Pfam" id="PF04076">
    <property type="entry name" value="BOF"/>
    <property type="match status" value="1"/>
</dbReference>
<dbReference type="NCBIfam" id="NF033674">
    <property type="entry name" value="stress_OB_fold"/>
    <property type="match status" value="1"/>
</dbReference>